<accession>A0A5C3N8G2</accession>
<organism evidence="3 4">
    <name type="scientific">Heliocybe sulcata</name>
    <dbReference type="NCBI Taxonomy" id="5364"/>
    <lineage>
        <taxon>Eukaryota</taxon>
        <taxon>Fungi</taxon>
        <taxon>Dikarya</taxon>
        <taxon>Basidiomycota</taxon>
        <taxon>Agaricomycotina</taxon>
        <taxon>Agaricomycetes</taxon>
        <taxon>Gloeophyllales</taxon>
        <taxon>Gloeophyllaceae</taxon>
        <taxon>Heliocybe</taxon>
    </lineage>
</organism>
<dbReference type="AlphaFoldDB" id="A0A5C3N8G2"/>
<keyword evidence="4" id="KW-1185">Reference proteome</keyword>
<gene>
    <name evidence="3" type="ORF">OE88DRAFT_1264976</name>
</gene>
<dbReference type="CDD" id="cd01285">
    <property type="entry name" value="nucleoside_deaminase"/>
    <property type="match status" value="1"/>
</dbReference>
<evidence type="ECO:0000313" key="4">
    <source>
        <dbReference type="Proteomes" id="UP000305948"/>
    </source>
</evidence>
<sequence>MSDASAIPRPAHTASALCQVFLKVLTESIIPITSKGVASGSKVFGAAVLRASDLSLVVAETNDEASCPLWHGEVNCIRKFYEIPRGKRGVTAEECIFLSTHEPCSMCLSSLAWGGFREIYFLFSYDDTRDMFAIPHDIDILTSVFHPPSSSSVPSDQLYNRHNKFFNIYPVEGLVEQMGDDAEKEDMRARIADVKKEYNGLADKYAETKGEQEIPLA</sequence>
<evidence type="ECO:0000256" key="1">
    <source>
        <dbReference type="SAM" id="Coils"/>
    </source>
</evidence>
<dbReference type="STRING" id="5364.A0A5C3N8G2"/>
<dbReference type="Gene3D" id="3.40.140.10">
    <property type="entry name" value="Cytidine Deaminase, domain 2"/>
    <property type="match status" value="1"/>
</dbReference>
<protein>
    <recommendedName>
        <fullName evidence="2">CMP/dCMP-type deaminase domain-containing protein</fullName>
    </recommendedName>
</protein>
<evidence type="ECO:0000313" key="3">
    <source>
        <dbReference type="EMBL" id="TFK53633.1"/>
    </source>
</evidence>
<dbReference type="InterPro" id="IPR016193">
    <property type="entry name" value="Cytidine_deaminase-like"/>
</dbReference>
<reference evidence="3 4" key="1">
    <citation type="journal article" date="2019" name="Nat. Ecol. Evol.">
        <title>Megaphylogeny resolves global patterns of mushroom evolution.</title>
        <authorList>
            <person name="Varga T."/>
            <person name="Krizsan K."/>
            <person name="Foldi C."/>
            <person name="Dima B."/>
            <person name="Sanchez-Garcia M."/>
            <person name="Sanchez-Ramirez S."/>
            <person name="Szollosi G.J."/>
            <person name="Szarkandi J.G."/>
            <person name="Papp V."/>
            <person name="Albert L."/>
            <person name="Andreopoulos W."/>
            <person name="Angelini C."/>
            <person name="Antonin V."/>
            <person name="Barry K.W."/>
            <person name="Bougher N.L."/>
            <person name="Buchanan P."/>
            <person name="Buyck B."/>
            <person name="Bense V."/>
            <person name="Catcheside P."/>
            <person name="Chovatia M."/>
            <person name="Cooper J."/>
            <person name="Damon W."/>
            <person name="Desjardin D."/>
            <person name="Finy P."/>
            <person name="Geml J."/>
            <person name="Haridas S."/>
            <person name="Hughes K."/>
            <person name="Justo A."/>
            <person name="Karasinski D."/>
            <person name="Kautmanova I."/>
            <person name="Kiss B."/>
            <person name="Kocsube S."/>
            <person name="Kotiranta H."/>
            <person name="LaButti K.M."/>
            <person name="Lechner B.E."/>
            <person name="Liimatainen K."/>
            <person name="Lipzen A."/>
            <person name="Lukacs Z."/>
            <person name="Mihaltcheva S."/>
            <person name="Morgado L.N."/>
            <person name="Niskanen T."/>
            <person name="Noordeloos M.E."/>
            <person name="Ohm R.A."/>
            <person name="Ortiz-Santana B."/>
            <person name="Ovrebo C."/>
            <person name="Racz N."/>
            <person name="Riley R."/>
            <person name="Savchenko A."/>
            <person name="Shiryaev A."/>
            <person name="Soop K."/>
            <person name="Spirin V."/>
            <person name="Szebenyi C."/>
            <person name="Tomsovsky M."/>
            <person name="Tulloss R.E."/>
            <person name="Uehling J."/>
            <person name="Grigoriev I.V."/>
            <person name="Vagvolgyi C."/>
            <person name="Papp T."/>
            <person name="Martin F.M."/>
            <person name="Miettinen O."/>
            <person name="Hibbett D.S."/>
            <person name="Nagy L.G."/>
        </authorList>
    </citation>
    <scope>NUCLEOTIDE SEQUENCE [LARGE SCALE GENOMIC DNA]</scope>
    <source>
        <strain evidence="3 4">OMC1185</strain>
    </source>
</reference>
<feature type="coiled-coil region" evidence="1">
    <location>
        <begin position="184"/>
        <end position="211"/>
    </location>
</feature>
<dbReference type="GO" id="GO:0003824">
    <property type="term" value="F:catalytic activity"/>
    <property type="evidence" value="ECO:0007669"/>
    <property type="project" value="InterPro"/>
</dbReference>
<feature type="domain" description="CMP/dCMP-type deaminase" evidence="2">
    <location>
        <begin position="12"/>
        <end position="145"/>
    </location>
</feature>
<name>A0A5C3N8G2_9AGAM</name>
<dbReference type="Proteomes" id="UP000305948">
    <property type="component" value="Unassembled WGS sequence"/>
</dbReference>
<proteinExistence type="predicted"/>
<dbReference type="EMBL" id="ML213507">
    <property type="protein sequence ID" value="TFK53633.1"/>
    <property type="molecule type" value="Genomic_DNA"/>
</dbReference>
<evidence type="ECO:0000259" key="2">
    <source>
        <dbReference type="PROSITE" id="PS51747"/>
    </source>
</evidence>
<dbReference type="SUPFAM" id="SSF53927">
    <property type="entry name" value="Cytidine deaminase-like"/>
    <property type="match status" value="1"/>
</dbReference>
<dbReference type="Pfam" id="PF00383">
    <property type="entry name" value="dCMP_cyt_deam_1"/>
    <property type="match status" value="1"/>
</dbReference>
<keyword evidence="1" id="KW-0175">Coiled coil</keyword>
<dbReference type="PROSITE" id="PS51747">
    <property type="entry name" value="CYT_DCMP_DEAMINASES_2"/>
    <property type="match status" value="1"/>
</dbReference>
<dbReference type="InterPro" id="IPR002125">
    <property type="entry name" value="CMP_dCMP_dom"/>
</dbReference>
<dbReference type="OrthoDB" id="9980836at2759"/>
<dbReference type="GO" id="GO:0006139">
    <property type="term" value="P:nucleobase-containing compound metabolic process"/>
    <property type="evidence" value="ECO:0007669"/>
    <property type="project" value="UniProtKB-ARBA"/>
</dbReference>